<dbReference type="Pfam" id="PF01107">
    <property type="entry name" value="MP"/>
    <property type="match status" value="1"/>
</dbReference>
<feature type="compositionally biased region" description="Basic and acidic residues" evidence="17">
    <location>
        <begin position="437"/>
        <end position="449"/>
    </location>
</feature>
<dbReference type="CDD" id="cd01647">
    <property type="entry name" value="RT_LTR"/>
    <property type="match status" value="1"/>
</dbReference>
<dbReference type="Pfam" id="PF00078">
    <property type="entry name" value="RVT_1"/>
    <property type="match status" value="1"/>
</dbReference>
<evidence type="ECO:0000256" key="16">
    <source>
        <dbReference type="SAM" id="Coils"/>
    </source>
</evidence>
<dbReference type="Gene3D" id="2.40.70.10">
    <property type="entry name" value="Acid Proteases"/>
    <property type="match status" value="1"/>
</dbReference>
<evidence type="ECO:0000256" key="10">
    <source>
        <dbReference type="ARBA" id="ARBA00022833"/>
    </source>
</evidence>
<evidence type="ECO:0000256" key="1">
    <source>
        <dbReference type="ARBA" id="ARBA00012493"/>
    </source>
</evidence>
<feature type="domain" description="CCHC-type" evidence="18">
    <location>
        <begin position="829"/>
        <end position="845"/>
    </location>
</feature>
<evidence type="ECO:0000256" key="4">
    <source>
        <dbReference type="ARBA" id="ARBA00022695"/>
    </source>
</evidence>
<keyword evidence="12" id="KW-0695">RNA-directed DNA polymerase</keyword>
<dbReference type="Gene3D" id="3.10.10.10">
    <property type="entry name" value="HIV Type 1 Reverse Transcriptase, subunit A, domain 1"/>
    <property type="match status" value="1"/>
</dbReference>
<dbReference type="SUPFAM" id="SSF56672">
    <property type="entry name" value="DNA/RNA polymerases"/>
    <property type="match status" value="1"/>
</dbReference>
<dbReference type="PANTHER" id="PTHR33064:SF37">
    <property type="entry name" value="RIBONUCLEASE H"/>
    <property type="match status" value="1"/>
</dbReference>
<keyword evidence="3" id="KW-0808">Transferase</keyword>
<evidence type="ECO:0000256" key="15">
    <source>
        <dbReference type="PROSITE-ProRule" id="PRU00047"/>
    </source>
</evidence>
<evidence type="ECO:0000256" key="9">
    <source>
        <dbReference type="ARBA" id="ARBA00022801"/>
    </source>
</evidence>
<dbReference type="CDD" id="cd00303">
    <property type="entry name" value="retropepsin_like"/>
    <property type="match status" value="1"/>
</dbReference>
<feature type="compositionally biased region" description="Polar residues" evidence="17">
    <location>
        <begin position="1"/>
        <end position="14"/>
    </location>
</feature>
<protein>
    <recommendedName>
        <fullName evidence="1">RNA-directed DNA polymerase</fullName>
        <ecNumber evidence="1">2.7.7.49</ecNumber>
    </recommendedName>
</protein>
<dbReference type="InterPro" id="IPR002156">
    <property type="entry name" value="RNaseH_domain"/>
</dbReference>
<dbReference type="SUPFAM" id="SSF57756">
    <property type="entry name" value="Retrovirus zinc finger-like domains"/>
    <property type="match status" value="1"/>
</dbReference>
<dbReference type="Gene3D" id="3.30.70.270">
    <property type="match status" value="1"/>
</dbReference>
<dbReference type="GO" id="GO:0003676">
    <property type="term" value="F:nucleic acid binding"/>
    <property type="evidence" value="ECO:0007669"/>
    <property type="project" value="InterPro"/>
</dbReference>
<keyword evidence="22" id="KW-1185">Reference proteome</keyword>
<keyword evidence="2" id="KW-0645">Protease</keyword>
<evidence type="ECO:0000256" key="2">
    <source>
        <dbReference type="ARBA" id="ARBA00022670"/>
    </source>
</evidence>
<dbReference type="KEGG" id="vg:10987436"/>
<evidence type="ECO:0000313" key="22">
    <source>
        <dbReference type="Proteomes" id="UP000201428"/>
    </source>
</evidence>
<keyword evidence="4" id="KW-0548">Nucleotidyltransferase</keyword>
<dbReference type="PROSITE" id="PS50879">
    <property type="entry name" value="RNASE_H_1"/>
    <property type="match status" value="1"/>
</dbReference>
<dbReference type="SUPFAM" id="SSF50630">
    <property type="entry name" value="Acid proteases"/>
    <property type="match status" value="1"/>
</dbReference>
<dbReference type="Pfam" id="PF00098">
    <property type="entry name" value="zf-CCHC"/>
    <property type="match status" value="1"/>
</dbReference>
<dbReference type="InterPro" id="IPR028919">
    <property type="entry name" value="Viral_movement"/>
</dbReference>
<dbReference type="EC" id="2.7.7.49" evidence="1"/>
<dbReference type="Pfam" id="PF00077">
    <property type="entry name" value="RVP"/>
    <property type="match status" value="1"/>
</dbReference>
<dbReference type="SMART" id="SM00343">
    <property type="entry name" value="ZnF_C2HC"/>
    <property type="match status" value="1"/>
</dbReference>
<dbReference type="GO" id="GO:0004523">
    <property type="term" value="F:RNA-DNA hybrid ribonuclease activity"/>
    <property type="evidence" value="ECO:0007669"/>
    <property type="project" value="InterPro"/>
</dbReference>
<evidence type="ECO:0000256" key="13">
    <source>
        <dbReference type="ARBA" id="ARBA00023172"/>
    </source>
</evidence>
<evidence type="ECO:0000256" key="14">
    <source>
        <dbReference type="ARBA" id="ARBA00023296"/>
    </source>
</evidence>
<dbReference type="InterPro" id="IPR043128">
    <property type="entry name" value="Rev_trsase/Diguanyl_cyclase"/>
</dbReference>
<evidence type="ECO:0000256" key="12">
    <source>
        <dbReference type="ARBA" id="ARBA00022918"/>
    </source>
</evidence>
<keyword evidence="9" id="KW-0378">Hydrolase</keyword>
<dbReference type="Gene3D" id="3.30.420.10">
    <property type="entry name" value="Ribonuclease H-like superfamily/Ribonuclease H"/>
    <property type="match status" value="1"/>
</dbReference>
<dbReference type="PROSITE" id="PS50878">
    <property type="entry name" value="RT_POL"/>
    <property type="match status" value="1"/>
</dbReference>
<keyword evidence="8 15" id="KW-0479">Metal-binding</keyword>
<dbReference type="PROSITE" id="PS50158">
    <property type="entry name" value="ZF_CCHC"/>
    <property type="match status" value="1"/>
</dbReference>
<dbReference type="InterPro" id="IPR001969">
    <property type="entry name" value="Aspartic_peptidase_AS"/>
</dbReference>
<accession>B5AK50</accession>
<evidence type="ECO:0000256" key="17">
    <source>
        <dbReference type="SAM" id="MobiDB-lite"/>
    </source>
</evidence>
<evidence type="ECO:0000256" key="6">
    <source>
        <dbReference type="ARBA" id="ARBA00022750"/>
    </source>
</evidence>
<evidence type="ECO:0000259" key="19">
    <source>
        <dbReference type="PROSITE" id="PS50878"/>
    </source>
</evidence>
<dbReference type="EMBL" id="EU853709">
    <property type="protein sequence ID" value="ACF60613.1"/>
    <property type="molecule type" value="Genomic_DNA"/>
</dbReference>
<dbReference type="InterPro" id="IPR043502">
    <property type="entry name" value="DNA/RNA_pol_sf"/>
</dbReference>
<dbReference type="InterPro" id="IPR036875">
    <property type="entry name" value="Znf_CCHC_sf"/>
</dbReference>
<feature type="region of interest" description="Disordered" evidence="17">
    <location>
        <begin position="425"/>
        <end position="452"/>
    </location>
</feature>
<evidence type="ECO:0000256" key="7">
    <source>
        <dbReference type="ARBA" id="ARBA00022759"/>
    </source>
</evidence>
<dbReference type="GeneID" id="10987436"/>
<feature type="region of interest" description="Disordered" evidence="17">
    <location>
        <begin position="1"/>
        <end position="32"/>
    </location>
</feature>
<dbReference type="Pfam" id="PF17917">
    <property type="entry name" value="RT_RNaseH"/>
    <property type="match status" value="1"/>
</dbReference>
<feature type="domain" description="Reverse transcriptase" evidence="19">
    <location>
        <begin position="1368"/>
        <end position="1556"/>
    </location>
</feature>
<keyword evidence="16" id="KW-0175">Coiled coil</keyword>
<evidence type="ECO:0000256" key="5">
    <source>
        <dbReference type="ARBA" id="ARBA00022722"/>
    </source>
</evidence>
<sequence>MSRSVGGASTSAQASGEPLVEDQVRDYRRGQRRRYEAQRVARNLQNIGRTIVGARPREHTLALLMDPEAELTRSMQERARTVPAEVLYMTRRDDIHHRVYYHRSEERLLIIGNTQVDRTFIPQQSYEALSKEHMEYIHLGVIQVRLQILHRKFAGTLALISFRDTRWAGDDDRQLISVMEVDLSEGCQLIYVIPDMMLTLKDFYRHIQVSIQTKGYDTWTNGEANLLVTRSCTARLSNTPNVGFNYKTERVAEYLHSRGVQAINATQHNALKLRNTEWHLQPSQATAPMQPQTVQTVGRYDGSLSLQFGNYTHAESSRPPVYTAHDEERDIDEESIAYLYSSDGEADDTDLEFLTQLDQVIPPVENVEGEEVSLFSLLDELDAEAAAAAAAAAVTEEPAVADPIIEEFLQALDSAEQELQVLIEDDRQRQAPARRAAHAEKRRRVEAAEQNRQNIEDFPDEEALMDLLRQPCTETLEHPRENDDVSLNLAVLEEDNKDELYDYPTAIRNLENLFSSEVTGSYSPPDTDMVGQTGYAPATSTQGWVGSHKFEGSTSKARFKWKDPSEMFTLPSAYQVEGAIFVMPPDYDPKVFSRWESITLNHMAPKAFANATDKITYIENLLGENEKITFQTWRMSYEQEYEALKTQAVGENGTQNVLSHIRKIFFLEDPKQGTTSSQDAAYRSLKSLTCMEMTGTAIRRYMASYFDLAAKSGRMWSSEELSKEFFQKLPGRLGERVEQAFNAKFQGNTIGVVPRITFTQRYLTEICEEASYQRSLKNLNFCSSFPIPNYQKGAGRKFGLRKSKSYKGKPHKTHVRIEKSKYLRSKKCKCYACGEEGHFAKDCKNPRKLTERVAILEDLDLGDDYDVVSVGLDEGDQSDIYSVSEGEEGHSDLHDETIFSLTEEDDEAALLVGKAGTWRPQMKVSKKEFSCEHEWDYEVSGELKCRCCFLPTRSKDRIHCKKCKITVCNMCSEFCYNIKIVRELPSSSLLKDRKKVDYIGVCIEVLEENKKLRTEKEVLIQDLNSALEQLKNTKGKEIIVEEESPELLARISYLEQRELFMQELYEKEKFEKDLLQAQMRSMAAEMERLQQQVSQLEEQIAQKAESVGMLMEENEQVFSASQALQPKGQYNGLYNLQIEICCDSWTAFLVNAILDTGATTSCIRTGKAPRETVEDSKTQAVLKGVNSVSIGTKSLRPGLMKIQGGTYRIPKTYVIDIQLSEGIDMILGCNFIRAMEGGLRIEGDTLSFYKLLTTVQTSRHAQQIAAIQELELDEIEYQNLGALDDQAFFNKKFMEQNRALMERLKKIGIIGEDPLKFWERNKVKCKLDIINPNLTIEDKPLKHVTPAMKEQMRKHIDKLLELKVIRPSKSRHRTTAMIVQSGTEMVLQKDKNGKEKMVEKRGKERLVFNYKRLNDNTEKDQYSLPGINTIIQRIGRSKIYSKFDLKSGFHQVAMDPASIEWTAFWAIDGLYEWLVMPFGLKNAPATFQRKMDMCFAGTEHFIAVYIDDILVFSETEEDHVKHLHQMLHICEKEGLVLSPTKMKIGATSIDFLGATIGRSKIRLQPHIIKKITEAKEEELQTTKGLRAWLGILNYARSYIPNLGKTLGPLYSKVSPTGEKRMNHQDWALVKKVKDSVQNLPDMELPPKQCCIVIETDGCMDGWGGVCKWKLTRHDSKTTEKTCAYASGKFSPVKSTIDAEIQAVICSLDKFKIFYLDKQEVVIRTDCQAIISFFDKTSQNKPSRVRWLTFTDFITGIGIPVRFEHISGKDNLLADTLSRLVLCMVQGWTHDGIKAITPAITAIKDDSDSARVAAIIMKVLPQERIFHLTEVEGPALKCACNKEVLIKTSHTWRNPDRKFCVCPDGRCHIWYWWDLLEDYVQQRVTAAQLAECKNFRQQLDNIKRQLDSDKRNRAHSI</sequence>
<evidence type="ECO:0000259" key="18">
    <source>
        <dbReference type="PROSITE" id="PS50158"/>
    </source>
</evidence>
<dbReference type="InterPro" id="IPR021109">
    <property type="entry name" value="Peptidase_aspartic_dom_sf"/>
</dbReference>
<keyword evidence="6" id="KW-0064">Aspartyl protease</keyword>
<dbReference type="Proteomes" id="UP000201428">
    <property type="component" value="Segment"/>
</dbReference>
<keyword evidence="13" id="KW-0233">DNA recombination</keyword>
<dbReference type="Pfam" id="PF22909">
    <property type="entry name" value="Caulimovir_coat_dom"/>
    <property type="match status" value="1"/>
</dbReference>
<keyword evidence="11" id="KW-0460">Magnesium</keyword>
<dbReference type="Gene3D" id="4.10.60.10">
    <property type="entry name" value="Zinc finger, CCHC-type"/>
    <property type="match status" value="1"/>
</dbReference>
<keyword evidence="8 15" id="KW-0863">Zinc-finger</keyword>
<dbReference type="GO" id="GO:0006310">
    <property type="term" value="P:DNA recombination"/>
    <property type="evidence" value="ECO:0007669"/>
    <property type="project" value="UniProtKB-KW"/>
</dbReference>
<feature type="compositionally biased region" description="Basic and acidic residues" evidence="17">
    <location>
        <begin position="22"/>
        <end position="32"/>
    </location>
</feature>
<keyword evidence="5" id="KW-0540">Nuclease</keyword>
<dbReference type="GO" id="GO:0046718">
    <property type="term" value="P:symbiont entry into host cell"/>
    <property type="evidence" value="ECO:0007669"/>
    <property type="project" value="UniProtKB-KW"/>
</dbReference>
<feature type="coiled-coil region" evidence="16">
    <location>
        <begin position="1072"/>
        <end position="1113"/>
    </location>
</feature>
<evidence type="ECO:0000256" key="11">
    <source>
        <dbReference type="ARBA" id="ARBA00022842"/>
    </source>
</evidence>
<dbReference type="GO" id="GO:0004190">
    <property type="term" value="F:aspartic-type endopeptidase activity"/>
    <property type="evidence" value="ECO:0007669"/>
    <property type="project" value="UniProtKB-KW"/>
</dbReference>
<evidence type="ECO:0000256" key="3">
    <source>
        <dbReference type="ARBA" id="ARBA00022679"/>
    </source>
</evidence>
<dbReference type="InterPro" id="IPR018061">
    <property type="entry name" value="Retropepsins"/>
</dbReference>
<proteinExistence type="predicted"/>
<dbReference type="GO" id="GO:0006508">
    <property type="term" value="P:proteolysis"/>
    <property type="evidence" value="ECO:0007669"/>
    <property type="project" value="UniProtKB-KW"/>
</dbReference>
<feature type="domain" description="RNase H type-1" evidence="20">
    <location>
        <begin position="1647"/>
        <end position="1782"/>
    </location>
</feature>
<dbReference type="InterPro" id="IPR041373">
    <property type="entry name" value="RT_RNaseH"/>
</dbReference>
<keyword evidence="14" id="KW-1160">Virus entry into host cell</keyword>
<dbReference type="GO" id="GO:0008270">
    <property type="term" value="F:zinc ion binding"/>
    <property type="evidence" value="ECO:0007669"/>
    <property type="project" value="UniProtKB-KW"/>
</dbReference>
<dbReference type="PROSITE" id="PS00141">
    <property type="entry name" value="ASP_PROTEASE"/>
    <property type="match status" value="1"/>
</dbReference>
<organism evidence="21 22">
    <name type="scientific">Cycad leaf necrosis virus</name>
    <dbReference type="NCBI Taxonomy" id="549205"/>
    <lineage>
        <taxon>Viruses</taxon>
        <taxon>Riboviria</taxon>
        <taxon>Pararnavirae</taxon>
        <taxon>Artverviricota</taxon>
        <taxon>Revtraviricetes</taxon>
        <taxon>Ortervirales</taxon>
        <taxon>Caulimoviridae</taxon>
        <taxon>Badnavirus</taxon>
        <taxon>Badnavirus necrozamiae</taxon>
    </lineage>
</organism>
<dbReference type="InterPro" id="IPR051320">
    <property type="entry name" value="Viral_Replic_Matur_Polypro"/>
</dbReference>
<evidence type="ECO:0000313" key="21">
    <source>
        <dbReference type="EMBL" id="ACF60613.1"/>
    </source>
</evidence>
<dbReference type="RefSeq" id="YP_002117531.1">
    <property type="nucleotide sequence ID" value="NC_011097.2"/>
</dbReference>
<dbReference type="GO" id="GO:0003964">
    <property type="term" value="F:RNA-directed DNA polymerase activity"/>
    <property type="evidence" value="ECO:0007669"/>
    <property type="project" value="UniProtKB-KW"/>
</dbReference>
<dbReference type="InterPro" id="IPR036397">
    <property type="entry name" value="RNaseH_sf"/>
</dbReference>
<reference evidence="21 22" key="1">
    <citation type="submission" date="2008-06" db="EMBL/GenBank/DDBJ databases">
        <title>Characterization of Cycad leaf necrosis virus, the first badnavirus detected in a gymnosperm.</title>
        <authorList>
            <person name="Lockhart B.E."/>
            <person name="Olszewski N.E."/>
            <person name="Swenson A.S."/>
        </authorList>
    </citation>
    <scope>NUCLEOTIDE SEQUENCE [LARGE SCALE GENOMIC DNA]</scope>
</reference>
<evidence type="ECO:0000256" key="8">
    <source>
        <dbReference type="ARBA" id="ARBA00022771"/>
    </source>
</evidence>
<keyword evidence="7" id="KW-0255">Endonuclease</keyword>
<dbReference type="PANTHER" id="PTHR33064">
    <property type="entry name" value="POL PROTEIN"/>
    <property type="match status" value="1"/>
</dbReference>
<name>B5AK50_9VIRU</name>
<dbReference type="InterPro" id="IPR001878">
    <property type="entry name" value="Znf_CCHC"/>
</dbReference>
<dbReference type="InterPro" id="IPR000477">
    <property type="entry name" value="RT_dom"/>
</dbReference>
<keyword evidence="10" id="KW-0862">Zinc</keyword>
<evidence type="ECO:0000259" key="20">
    <source>
        <dbReference type="PROSITE" id="PS50879"/>
    </source>
</evidence>
<feature type="coiled-coil region" evidence="16">
    <location>
        <begin position="1009"/>
        <end position="1036"/>
    </location>
</feature>